<evidence type="ECO:0000256" key="1">
    <source>
        <dbReference type="ARBA" id="ARBA00001946"/>
    </source>
</evidence>
<dbReference type="Pfam" id="PF00348">
    <property type="entry name" value="polyprenyl_synt"/>
    <property type="match status" value="1"/>
</dbReference>
<evidence type="ECO:0000313" key="8">
    <source>
        <dbReference type="EMBL" id="MDQ0438920.1"/>
    </source>
</evidence>
<sequence length="300" mass="31625">MPPFTSRLIETADTIEAVLDRLLALEPAPGEIARPARLIEAMRYAALGGGKRLRPALVVETALLFGQSGPGVLRTGAAVECLHCYSLVHDDLPAMDDDDLRRGKPTVHRAFDEATAILAGDALLTLAFDILADPQTDDDPTVRSALVLGLARASGLGGMVGGQMLDLEAERLSPDENGIRRLQAMKTGALIRFSCEAGAILGRASADEREAINHFGAVAGLAFQLADDLLDVTASAEAMGKATGKDEARGKGTLVSLHGVDGVRAMLDELVSEADSILAPFGPRAENLRQAARFIAVRQV</sequence>
<comment type="similarity">
    <text evidence="2 7">Belongs to the FPP/GGPP synthase family.</text>
</comment>
<evidence type="ECO:0000256" key="6">
    <source>
        <dbReference type="ARBA" id="ARBA00023229"/>
    </source>
</evidence>
<dbReference type="SUPFAM" id="SSF48576">
    <property type="entry name" value="Terpenoid synthases"/>
    <property type="match status" value="1"/>
</dbReference>
<dbReference type="EC" id="2.5.1.1" evidence="8"/>
<dbReference type="InterPro" id="IPR033749">
    <property type="entry name" value="Polyprenyl_synt_CS"/>
</dbReference>
<dbReference type="EMBL" id="JAUSVO010000004">
    <property type="protein sequence ID" value="MDQ0438920.1"/>
    <property type="molecule type" value="Genomic_DNA"/>
</dbReference>
<evidence type="ECO:0000256" key="2">
    <source>
        <dbReference type="ARBA" id="ARBA00006706"/>
    </source>
</evidence>
<dbReference type="InterPro" id="IPR053378">
    <property type="entry name" value="Prenyl_diphosphate_synthase"/>
</dbReference>
<dbReference type="InterPro" id="IPR000092">
    <property type="entry name" value="Polyprenyl_synt"/>
</dbReference>
<dbReference type="Proteomes" id="UP001241603">
    <property type="component" value="Unassembled WGS sequence"/>
</dbReference>
<evidence type="ECO:0000256" key="3">
    <source>
        <dbReference type="ARBA" id="ARBA00022679"/>
    </source>
</evidence>
<dbReference type="RefSeq" id="WP_370877156.1">
    <property type="nucleotide sequence ID" value="NZ_JAPKNG010000004.1"/>
</dbReference>
<dbReference type="CDD" id="cd00685">
    <property type="entry name" value="Trans_IPPS_HT"/>
    <property type="match status" value="1"/>
</dbReference>
<dbReference type="PANTHER" id="PTHR43281">
    <property type="entry name" value="FARNESYL DIPHOSPHATE SYNTHASE"/>
    <property type="match status" value="1"/>
</dbReference>
<comment type="caution">
    <text evidence="8">The sequence shown here is derived from an EMBL/GenBank/DDBJ whole genome shotgun (WGS) entry which is preliminary data.</text>
</comment>
<gene>
    <name evidence="8" type="ORF">QO014_003315</name>
</gene>
<keyword evidence="5" id="KW-0460">Magnesium</keyword>
<dbReference type="EC" id="2.5.1.10" evidence="8"/>
<dbReference type="InterPro" id="IPR008949">
    <property type="entry name" value="Isoprenoid_synthase_dom_sf"/>
</dbReference>
<evidence type="ECO:0000256" key="4">
    <source>
        <dbReference type="ARBA" id="ARBA00022723"/>
    </source>
</evidence>
<dbReference type="SFLD" id="SFLDG01017">
    <property type="entry name" value="Polyprenyl_Transferase_Like"/>
    <property type="match status" value="1"/>
</dbReference>
<protein>
    <submittedName>
        <fullName evidence="8">Farnesyl diphosphate synthase</fullName>
        <ecNumber evidence="8">2.5.1.1</ecNumber>
        <ecNumber evidence="8">2.5.1.10</ecNumber>
    </submittedName>
</protein>
<dbReference type="Gene3D" id="1.10.600.10">
    <property type="entry name" value="Farnesyl Diphosphate Synthase"/>
    <property type="match status" value="1"/>
</dbReference>
<comment type="cofactor">
    <cofactor evidence="1">
        <name>Mg(2+)</name>
        <dbReference type="ChEBI" id="CHEBI:18420"/>
    </cofactor>
</comment>
<keyword evidence="4" id="KW-0479">Metal-binding</keyword>
<keyword evidence="6" id="KW-0414">Isoprene biosynthesis</keyword>
<proteinExistence type="inferred from homology"/>
<keyword evidence="9" id="KW-1185">Reference proteome</keyword>
<dbReference type="GO" id="GO:0004161">
    <property type="term" value="F:dimethylallyltranstransferase activity"/>
    <property type="evidence" value="ECO:0007669"/>
    <property type="project" value="UniProtKB-EC"/>
</dbReference>
<dbReference type="PROSITE" id="PS00723">
    <property type="entry name" value="POLYPRENYL_SYNTHASE_1"/>
    <property type="match status" value="1"/>
</dbReference>
<reference evidence="8 9" key="1">
    <citation type="submission" date="2023-07" db="EMBL/GenBank/DDBJ databases">
        <title>Genomic Encyclopedia of Type Strains, Phase IV (KMG-IV): sequencing the most valuable type-strain genomes for metagenomic binning, comparative biology and taxonomic classification.</title>
        <authorList>
            <person name="Goeker M."/>
        </authorList>
    </citation>
    <scope>NUCLEOTIDE SEQUENCE [LARGE SCALE GENOMIC DNA]</scope>
    <source>
        <strain evidence="8 9">B6-8</strain>
    </source>
</reference>
<evidence type="ECO:0000256" key="5">
    <source>
        <dbReference type="ARBA" id="ARBA00022842"/>
    </source>
</evidence>
<name>A0ABU0H9C3_9HYPH</name>
<evidence type="ECO:0000256" key="7">
    <source>
        <dbReference type="RuleBase" id="RU004466"/>
    </source>
</evidence>
<dbReference type="NCBIfam" id="NF045485">
    <property type="entry name" value="FPPsyn"/>
    <property type="match status" value="1"/>
</dbReference>
<organism evidence="8 9">
    <name type="scientific">Kaistia dalseonensis</name>
    <dbReference type="NCBI Taxonomy" id="410840"/>
    <lineage>
        <taxon>Bacteria</taxon>
        <taxon>Pseudomonadati</taxon>
        <taxon>Pseudomonadota</taxon>
        <taxon>Alphaproteobacteria</taxon>
        <taxon>Hyphomicrobiales</taxon>
        <taxon>Kaistiaceae</taxon>
        <taxon>Kaistia</taxon>
    </lineage>
</organism>
<keyword evidence="3 7" id="KW-0808">Transferase</keyword>
<dbReference type="GO" id="GO:0004337">
    <property type="term" value="F:(2E,6E)-farnesyl diphosphate synthase activity"/>
    <property type="evidence" value="ECO:0007669"/>
    <property type="project" value="UniProtKB-EC"/>
</dbReference>
<dbReference type="SFLD" id="SFLDS00005">
    <property type="entry name" value="Isoprenoid_Synthase_Type_I"/>
    <property type="match status" value="1"/>
</dbReference>
<accession>A0ABU0H9C3</accession>
<dbReference type="PANTHER" id="PTHR43281:SF1">
    <property type="entry name" value="FARNESYL DIPHOSPHATE SYNTHASE"/>
    <property type="match status" value="1"/>
</dbReference>
<evidence type="ECO:0000313" key="9">
    <source>
        <dbReference type="Proteomes" id="UP001241603"/>
    </source>
</evidence>